<feature type="region of interest" description="Disordered" evidence="2">
    <location>
        <begin position="419"/>
        <end position="529"/>
    </location>
</feature>
<evidence type="ECO:0000313" key="6">
    <source>
        <dbReference type="Proteomes" id="UP001164746"/>
    </source>
</evidence>
<evidence type="ECO:0000256" key="2">
    <source>
        <dbReference type="SAM" id="MobiDB-lite"/>
    </source>
</evidence>
<protein>
    <submittedName>
        <fullName evidence="5">GBP2-like protein</fullName>
    </submittedName>
</protein>
<evidence type="ECO:0000259" key="3">
    <source>
        <dbReference type="Pfam" id="PF02263"/>
    </source>
</evidence>
<dbReference type="InterPro" id="IPR003191">
    <property type="entry name" value="Guanylate-bd/ATL_C"/>
</dbReference>
<sequence length="529" mass="63716">MSKSIRFSGRCDEDNLLLQSVLPGFVLALRDFSLKLFKDGRQITPDEYLEESLESKTGKDGSFNKPRECIRKFFPRDKRRCFAFPVPGDIDVLENIEGLSLHNLSPRFQIVVREFVSYIYDQSPKQLQVSKPVNGSMFATLTRKYVEAIARGAVPDVDDAFATVAKIENERVKDECMEMFRCKINEKKLPLPSALLDKHFADARWTALEYMRTNAVKDVANFVERQAQMEMNSFWQELQNQNEEEIEKYCLNVLNSLTSYGNLQARLRNKDFEVIGGYRKFKRYVEMARKEYEQALHNYEQREIGLVWRNVANELGFEENKILEIDDELSNEEKKREKEDIEKSIQRMMLRMTEENQKAFDKQNKQMDEQQMKLNIERERREKEHEERVTDLQTKIASLETKDDHNKLYDQITAIQEENMQQKKEANRKLEKTYRREKEKQEEVNRKHEENYRREKEKREEADRKHEEKYMRETEKREKNYRLEREKREEGNRKHEENYRREKKKREEATRKHEEAYRRELEKGNNLME</sequence>
<dbReference type="Proteomes" id="UP001164746">
    <property type="component" value="Chromosome 9"/>
</dbReference>
<keyword evidence="1" id="KW-0378">Hydrolase</keyword>
<organism evidence="5 6">
    <name type="scientific">Mya arenaria</name>
    <name type="common">Soft-shell clam</name>
    <dbReference type="NCBI Taxonomy" id="6604"/>
    <lineage>
        <taxon>Eukaryota</taxon>
        <taxon>Metazoa</taxon>
        <taxon>Spiralia</taxon>
        <taxon>Lophotrochozoa</taxon>
        <taxon>Mollusca</taxon>
        <taxon>Bivalvia</taxon>
        <taxon>Autobranchia</taxon>
        <taxon>Heteroconchia</taxon>
        <taxon>Euheterodonta</taxon>
        <taxon>Imparidentia</taxon>
        <taxon>Neoheterodontei</taxon>
        <taxon>Myida</taxon>
        <taxon>Myoidea</taxon>
        <taxon>Myidae</taxon>
        <taxon>Mya</taxon>
    </lineage>
</organism>
<accession>A0ABY7EUS4</accession>
<evidence type="ECO:0000313" key="5">
    <source>
        <dbReference type="EMBL" id="WAR13702.1"/>
    </source>
</evidence>
<dbReference type="PANTHER" id="PTHR10751">
    <property type="entry name" value="GUANYLATE BINDING PROTEIN"/>
    <property type="match status" value="1"/>
</dbReference>
<dbReference type="SUPFAM" id="SSF48340">
    <property type="entry name" value="Interferon-induced guanylate-binding protein 1 (GBP1), C-terminal domain"/>
    <property type="match status" value="1"/>
</dbReference>
<dbReference type="Pfam" id="PF02841">
    <property type="entry name" value="GBP_C"/>
    <property type="match status" value="1"/>
</dbReference>
<feature type="domain" description="Guanylate-binding protein/Atlastin C-terminal" evidence="4">
    <location>
        <begin position="132"/>
        <end position="393"/>
    </location>
</feature>
<reference evidence="5" key="1">
    <citation type="submission" date="2022-11" db="EMBL/GenBank/DDBJ databases">
        <title>Centuries of genome instability and evolution in soft-shell clam transmissible cancer (bioRxiv).</title>
        <authorList>
            <person name="Hart S.F.M."/>
            <person name="Yonemitsu M.A."/>
            <person name="Giersch R.M."/>
            <person name="Beal B.F."/>
            <person name="Arriagada G."/>
            <person name="Davis B.W."/>
            <person name="Ostrander E.A."/>
            <person name="Goff S.P."/>
            <person name="Metzger M.J."/>
        </authorList>
    </citation>
    <scope>NUCLEOTIDE SEQUENCE</scope>
    <source>
        <strain evidence="5">MELC-2E11</strain>
        <tissue evidence="5">Siphon/mantle</tissue>
    </source>
</reference>
<dbReference type="Gene3D" id="3.40.50.300">
    <property type="entry name" value="P-loop containing nucleotide triphosphate hydrolases"/>
    <property type="match status" value="1"/>
</dbReference>
<dbReference type="InterPro" id="IPR027417">
    <property type="entry name" value="P-loop_NTPase"/>
</dbReference>
<dbReference type="EMBL" id="CP111020">
    <property type="protein sequence ID" value="WAR13702.1"/>
    <property type="molecule type" value="Genomic_DNA"/>
</dbReference>
<feature type="domain" description="Guanylate-binding protein N-terminal" evidence="3">
    <location>
        <begin position="18"/>
        <end position="123"/>
    </location>
</feature>
<dbReference type="InterPro" id="IPR036543">
    <property type="entry name" value="Guanylate-bd_C_sf"/>
</dbReference>
<dbReference type="InterPro" id="IPR015894">
    <property type="entry name" value="Guanylate-bd_N"/>
</dbReference>
<name>A0ABY7EUS4_MYAAR</name>
<evidence type="ECO:0000259" key="4">
    <source>
        <dbReference type="Pfam" id="PF02841"/>
    </source>
</evidence>
<dbReference type="Pfam" id="PF02263">
    <property type="entry name" value="GBP"/>
    <property type="match status" value="1"/>
</dbReference>
<keyword evidence="6" id="KW-1185">Reference proteome</keyword>
<evidence type="ECO:0000256" key="1">
    <source>
        <dbReference type="ARBA" id="ARBA00022801"/>
    </source>
</evidence>
<proteinExistence type="predicted"/>
<feature type="compositionally biased region" description="Basic and acidic residues" evidence="2">
    <location>
        <begin position="420"/>
        <end position="523"/>
    </location>
</feature>
<dbReference type="Gene3D" id="1.20.1000.10">
    <property type="entry name" value="Guanylate-binding protein, C-terminal domain"/>
    <property type="match status" value="1"/>
</dbReference>
<gene>
    <name evidence="5" type="ORF">MAR_003807</name>
</gene>